<dbReference type="EMBL" id="JYDL01000008">
    <property type="protein sequence ID" value="KRX26302.1"/>
    <property type="molecule type" value="Genomic_DNA"/>
</dbReference>
<proteinExistence type="predicted"/>
<evidence type="ECO:0000256" key="1">
    <source>
        <dbReference type="SAM" id="MobiDB-lite"/>
    </source>
</evidence>
<dbReference type="Proteomes" id="UP000054630">
    <property type="component" value="Unassembled WGS sequence"/>
</dbReference>
<accession>A0A0V0SHV3</accession>
<evidence type="ECO:0000313" key="3">
    <source>
        <dbReference type="Proteomes" id="UP000054630"/>
    </source>
</evidence>
<organism evidence="2 3">
    <name type="scientific">Trichinella nelsoni</name>
    <dbReference type="NCBI Taxonomy" id="6336"/>
    <lineage>
        <taxon>Eukaryota</taxon>
        <taxon>Metazoa</taxon>
        <taxon>Ecdysozoa</taxon>
        <taxon>Nematoda</taxon>
        <taxon>Enoplea</taxon>
        <taxon>Dorylaimia</taxon>
        <taxon>Trichinellida</taxon>
        <taxon>Trichinellidae</taxon>
        <taxon>Trichinella</taxon>
    </lineage>
</organism>
<sequence length="79" mass="9147">MLLRDQDSFCGVPQGWGRPKPCFTNWSFCLEALHTDTALRLTRRFSLFISGLEPRYDNTAQPKASDTIQPRSRPQLYEN</sequence>
<comment type="caution">
    <text evidence="2">The sequence shown here is derived from an EMBL/GenBank/DDBJ whole genome shotgun (WGS) entry which is preliminary data.</text>
</comment>
<feature type="region of interest" description="Disordered" evidence="1">
    <location>
        <begin position="56"/>
        <end position="79"/>
    </location>
</feature>
<reference evidence="2 3" key="1">
    <citation type="submission" date="2015-01" db="EMBL/GenBank/DDBJ databases">
        <title>Evolution of Trichinella species and genotypes.</title>
        <authorList>
            <person name="Korhonen P.K."/>
            <person name="Edoardo P."/>
            <person name="Giuseppe L.R."/>
            <person name="Gasser R.B."/>
        </authorList>
    </citation>
    <scope>NUCLEOTIDE SEQUENCE [LARGE SCALE GENOMIC DNA]</scope>
    <source>
        <strain evidence="2">ISS37</strain>
    </source>
</reference>
<evidence type="ECO:0000313" key="2">
    <source>
        <dbReference type="EMBL" id="KRX26302.1"/>
    </source>
</evidence>
<feature type="compositionally biased region" description="Polar residues" evidence="1">
    <location>
        <begin position="58"/>
        <end position="79"/>
    </location>
</feature>
<dbReference type="AlphaFoldDB" id="A0A0V0SHV3"/>
<keyword evidence="3" id="KW-1185">Reference proteome</keyword>
<name>A0A0V0SHV3_9BILA</name>
<gene>
    <name evidence="2" type="ORF">T07_436</name>
</gene>
<protein>
    <submittedName>
        <fullName evidence="2">Uncharacterized protein</fullName>
    </submittedName>
</protein>